<evidence type="ECO:0000313" key="2">
    <source>
        <dbReference type="Proteomes" id="UP000651668"/>
    </source>
</evidence>
<proteinExistence type="predicted"/>
<keyword evidence="2" id="KW-1185">Reference proteome</keyword>
<gene>
    <name evidence="1" type="ORF">GCM10011387_21870</name>
</gene>
<dbReference type="EMBL" id="BMIL01000007">
    <property type="protein sequence ID" value="GGC68126.1"/>
    <property type="molecule type" value="Genomic_DNA"/>
</dbReference>
<protein>
    <submittedName>
        <fullName evidence="1">Uncharacterized protein</fullName>
    </submittedName>
</protein>
<name>A0A916UDA2_9SPHI</name>
<comment type="caution">
    <text evidence="1">The sequence shown here is derived from an EMBL/GenBank/DDBJ whole genome shotgun (WGS) entry which is preliminary data.</text>
</comment>
<organism evidence="1 2">
    <name type="scientific">Pedobacter quisquiliarum</name>
    <dbReference type="NCBI Taxonomy" id="1834438"/>
    <lineage>
        <taxon>Bacteria</taxon>
        <taxon>Pseudomonadati</taxon>
        <taxon>Bacteroidota</taxon>
        <taxon>Sphingobacteriia</taxon>
        <taxon>Sphingobacteriales</taxon>
        <taxon>Sphingobacteriaceae</taxon>
        <taxon>Pedobacter</taxon>
    </lineage>
</organism>
<dbReference type="Proteomes" id="UP000651668">
    <property type="component" value="Unassembled WGS sequence"/>
</dbReference>
<dbReference type="AlphaFoldDB" id="A0A916UDA2"/>
<evidence type="ECO:0000313" key="1">
    <source>
        <dbReference type="EMBL" id="GGC68126.1"/>
    </source>
</evidence>
<reference evidence="1" key="1">
    <citation type="journal article" date="2014" name="Int. J. Syst. Evol. Microbiol.">
        <title>Complete genome sequence of Corynebacterium casei LMG S-19264T (=DSM 44701T), isolated from a smear-ripened cheese.</title>
        <authorList>
            <consortium name="US DOE Joint Genome Institute (JGI-PGF)"/>
            <person name="Walter F."/>
            <person name="Albersmeier A."/>
            <person name="Kalinowski J."/>
            <person name="Ruckert C."/>
        </authorList>
    </citation>
    <scope>NUCLEOTIDE SEQUENCE</scope>
    <source>
        <strain evidence="1">CGMCC 1.15343</strain>
    </source>
</reference>
<sequence length="110" mass="12773">MGNHSYKLKPKDMDTIKKFDLMQKIANELIDLQNSQQALIQKLGKIEVDNIELGDKRLEKDLPDMHQRVSDNLDTISGILEYFDEKKDNFGEKNNVEALKEQQIIDNLNI</sequence>
<accession>A0A916UDA2</accession>
<reference evidence="1" key="2">
    <citation type="submission" date="2020-09" db="EMBL/GenBank/DDBJ databases">
        <authorList>
            <person name="Sun Q."/>
            <person name="Zhou Y."/>
        </authorList>
    </citation>
    <scope>NUCLEOTIDE SEQUENCE</scope>
    <source>
        <strain evidence="1">CGMCC 1.15343</strain>
    </source>
</reference>